<feature type="region of interest" description="Disordered" evidence="8">
    <location>
        <begin position="33"/>
        <end position="69"/>
    </location>
</feature>
<name>A0ABN9T6R2_9DINO</name>
<feature type="domain" description="Peptide methionine sulphoxide reductase MsrA" evidence="9">
    <location>
        <begin position="140"/>
        <end position="285"/>
    </location>
</feature>
<dbReference type="PANTHER" id="PTHR42799">
    <property type="entry name" value="MITOCHONDRIAL PEPTIDE METHIONINE SULFOXIDE REDUCTASE"/>
    <property type="match status" value="1"/>
</dbReference>
<comment type="catalytic activity">
    <reaction evidence="7">
        <text>[thioredoxin]-disulfide + L-methionine + H2O = L-methionine (S)-S-oxide + [thioredoxin]-dithiol</text>
        <dbReference type="Rhea" id="RHEA:19993"/>
        <dbReference type="Rhea" id="RHEA-COMP:10698"/>
        <dbReference type="Rhea" id="RHEA-COMP:10700"/>
        <dbReference type="ChEBI" id="CHEBI:15377"/>
        <dbReference type="ChEBI" id="CHEBI:29950"/>
        <dbReference type="ChEBI" id="CHEBI:50058"/>
        <dbReference type="ChEBI" id="CHEBI:57844"/>
        <dbReference type="ChEBI" id="CHEBI:58772"/>
        <dbReference type="EC" id="1.8.4.11"/>
    </reaction>
</comment>
<evidence type="ECO:0000259" key="9">
    <source>
        <dbReference type="Pfam" id="PF01625"/>
    </source>
</evidence>
<sequence length="290" mass="32157">MKQRYFRPKDESPEEVERARLAAVEALRRLEGEDQLGELRRAQQEDRALGPRSSGAPCAGRGRGESPAAPAGVERLAAFRGRYPVDDGAFELLARQPAEVQSMVISRFRPPEEGLPDYSALLASVVQTIADAARRPRQVATFSTGCFWESQKLFDRVSGVLSTTVGYTGGNTLSKPTHESVQLGDGHSEAIRIEFDPELITYDELLTHFDRIRERTPAPVGLAFAGGAAVQAGTKTQHHSAVWYHDEEQKKALQARARRGAPEVHAARMETWHDAERHHQKFHQKGCSVQ</sequence>
<evidence type="ECO:0000256" key="7">
    <source>
        <dbReference type="ARBA" id="ARBA00048782"/>
    </source>
</evidence>
<evidence type="ECO:0000256" key="5">
    <source>
        <dbReference type="ARBA" id="ARBA00030643"/>
    </source>
</evidence>
<dbReference type="Proteomes" id="UP001189429">
    <property type="component" value="Unassembled WGS sequence"/>
</dbReference>
<evidence type="ECO:0000313" key="10">
    <source>
        <dbReference type="EMBL" id="CAK0840686.1"/>
    </source>
</evidence>
<dbReference type="InterPro" id="IPR050162">
    <property type="entry name" value="MsrA_MetSO_reductase"/>
</dbReference>
<keyword evidence="3" id="KW-0560">Oxidoreductase</keyword>
<dbReference type="PANTHER" id="PTHR42799:SF2">
    <property type="entry name" value="MITOCHONDRIAL PEPTIDE METHIONINE SULFOXIDE REDUCTASE"/>
    <property type="match status" value="1"/>
</dbReference>
<dbReference type="SUPFAM" id="SSF55068">
    <property type="entry name" value="Peptide methionine sulfoxide reductase"/>
    <property type="match status" value="1"/>
</dbReference>
<comment type="caution">
    <text evidence="10">The sequence shown here is derived from an EMBL/GenBank/DDBJ whole genome shotgun (WGS) entry which is preliminary data.</text>
</comment>
<dbReference type="Gene3D" id="3.30.1060.10">
    <property type="entry name" value="Peptide methionine sulphoxide reductase MsrA"/>
    <property type="match status" value="1"/>
</dbReference>
<feature type="compositionally biased region" description="Basic and acidic residues" evidence="8">
    <location>
        <begin position="33"/>
        <end position="49"/>
    </location>
</feature>
<evidence type="ECO:0000256" key="1">
    <source>
        <dbReference type="ARBA" id="ARBA00005591"/>
    </source>
</evidence>
<evidence type="ECO:0000256" key="3">
    <source>
        <dbReference type="ARBA" id="ARBA00023002"/>
    </source>
</evidence>
<dbReference type="InterPro" id="IPR036509">
    <property type="entry name" value="Met_Sox_Rdtase_MsrA_sf"/>
</dbReference>
<comment type="catalytic activity">
    <reaction evidence="6">
        <text>L-methionyl-[protein] + [thioredoxin]-disulfide + H2O = L-methionyl-(S)-S-oxide-[protein] + [thioredoxin]-dithiol</text>
        <dbReference type="Rhea" id="RHEA:14217"/>
        <dbReference type="Rhea" id="RHEA-COMP:10698"/>
        <dbReference type="Rhea" id="RHEA-COMP:10700"/>
        <dbReference type="Rhea" id="RHEA-COMP:12313"/>
        <dbReference type="Rhea" id="RHEA-COMP:12315"/>
        <dbReference type="ChEBI" id="CHEBI:15377"/>
        <dbReference type="ChEBI" id="CHEBI:16044"/>
        <dbReference type="ChEBI" id="CHEBI:29950"/>
        <dbReference type="ChEBI" id="CHEBI:44120"/>
        <dbReference type="ChEBI" id="CHEBI:50058"/>
        <dbReference type="EC" id="1.8.4.11"/>
    </reaction>
</comment>
<evidence type="ECO:0000256" key="8">
    <source>
        <dbReference type="SAM" id="MobiDB-lite"/>
    </source>
</evidence>
<dbReference type="InterPro" id="IPR002569">
    <property type="entry name" value="Met_Sox_Rdtase_MsrA_dom"/>
</dbReference>
<evidence type="ECO:0000256" key="4">
    <source>
        <dbReference type="ARBA" id="ARBA00030273"/>
    </source>
</evidence>
<organism evidence="10 11">
    <name type="scientific">Prorocentrum cordatum</name>
    <dbReference type="NCBI Taxonomy" id="2364126"/>
    <lineage>
        <taxon>Eukaryota</taxon>
        <taxon>Sar</taxon>
        <taxon>Alveolata</taxon>
        <taxon>Dinophyceae</taxon>
        <taxon>Prorocentrales</taxon>
        <taxon>Prorocentraceae</taxon>
        <taxon>Prorocentrum</taxon>
    </lineage>
</organism>
<evidence type="ECO:0000256" key="6">
    <source>
        <dbReference type="ARBA" id="ARBA00047806"/>
    </source>
</evidence>
<gene>
    <name evidence="10" type="ORF">PCOR1329_LOCUS36060</name>
</gene>
<dbReference type="Pfam" id="PF01625">
    <property type="entry name" value="PMSR"/>
    <property type="match status" value="1"/>
</dbReference>
<keyword evidence="11" id="KW-1185">Reference proteome</keyword>
<protein>
    <recommendedName>
        <fullName evidence="2">peptide-methionine (S)-S-oxide reductase</fullName>
        <ecNumber evidence="2">1.8.4.11</ecNumber>
    </recommendedName>
    <alternativeName>
        <fullName evidence="5">Peptide-methionine (S)-S-oxide reductase</fullName>
    </alternativeName>
    <alternativeName>
        <fullName evidence="4">Protein-methionine-S-oxide reductase</fullName>
    </alternativeName>
</protein>
<evidence type="ECO:0000313" key="11">
    <source>
        <dbReference type="Proteomes" id="UP001189429"/>
    </source>
</evidence>
<dbReference type="EMBL" id="CAUYUJ010014394">
    <property type="protein sequence ID" value="CAK0840686.1"/>
    <property type="molecule type" value="Genomic_DNA"/>
</dbReference>
<comment type="similarity">
    <text evidence="1">Belongs to the MsrA Met sulfoxide reductase family.</text>
</comment>
<evidence type="ECO:0000256" key="2">
    <source>
        <dbReference type="ARBA" id="ARBA00012502"/>
    </source>
</evidence>
<proteinExistence type="inferred from homology"/>
<accession>A0ABN9T6R2</accession>
<reference evidence="10" key="1">
    <citation type="submission" date="2023-10" db="EMBL/GenBank/DDBJ databases">
        <authorList>
            <person name="Chen Y."/>
            <person name="Shah S."/>
            <person name="Dougan E. K."/>
            <person name="Thang M."/>
            <person name="Chan C."/>
        </authorList>
    </citation>
    <scope>NUCLEOTIDE SEQUENCE [LARGE SCALE GENOMIC DNA]</scope>
</reference>
<dbReference type="EC" id="1.8.4.11" evidence="2"/>